<evidence type="ECO:0000313" key="3">
    <source>
        <dbReference type="Proteomes" id="UP000094070"/>
    </source>
</evidence>
<evidence type="ECO:0000259" key="1">
    <source>
        <dbReference type="Pfam" id="PF05272"/>
    </source>
</evidence>
<evidence type="ECO:0000313" key="2">
    <source>
        <dbReference type="EMBL" id="OEF24064.1"/>
    </source>
</evidence>
<organism evidence="2 3">
    <name type="scientific">Vibrio rumoiensis 1S-45</name>
    <dbReference type="NCBI Taxonomy" id="1188252"/>
    <lineage>
        <taxon>Bacteria</taxon>
        <taxon>Pseudomonadati</taxon>
        <taxon>Pseudomonadota</taxon>
        <taxon>Gammaproteobacteria</taxon>
        <taxon>Vibrionales</taxon>
        <taxon>Vibrionaceae</taxon>
        <taxon>Vibrio</taxon>
    </lineage>
</organism>
<comment type="caution">
    <text evidence="2">The sequence shown here is derived from an EMBL/GenBank/DDBJ whole genome shotgun (WGS) entry which is preliminary data.</text>
</comment>
<gene>
    <name evidence="2" type="ORF">A1QC_02630</name>
</gene>
<protein>
    <submittedName>
        <fullName evidence="2">Virulence-associated E family protein</fullName>
    </submittedName>
</protein>
<name>A0A1E5E0S6_9VIBR</name>
<dbReference type="RefSeq" id="WP_017026016.1">
    <property type="nucleotide sequence ID" value="NZ_AJYK02000082.1"/>
</dbReference>
<dbReference type="STRING" id="1188252.A1QC_02630"/>
<dbReference type="Pfam" id="PF05272">
    <property type="entry name" value="VapE-like_dom"/>
    <property type="match status" value="1"/>
</dbReference>
<reference evidence="2 3" key="1">
    <citation type="journal article" date="2012" name="Science">
        <title>Ecological populations of bacteria act as socially cohesive units of antibiotic production and resistance.</title>
        <authorList>
            <person name="Cordero O.X."/>
            <person name="Wildschutte H."/>
            <person name="Kirkup B."/>
            <person name="Proehl S."/>
            <person name="Ngo L."/>
            <person name="Hussain F."/>
            <person name="Le Roux F."/>
            <person name="Mincer T."/>
            <person name="Polz M.F."/>
        </authorList>
    </citation>
    <scope>NUCLEOTIDE SEQUENCE [LARGE SCALE GENOMIC DNA]</scope>
    <source>
        <strain evidence="2 3">1S-45</strain>
    </source>
</reference>
<dbReference type="eggNOG" id="COG5545">
    <property type="taxonomic scope" value="Bacteria"/>
</dbReference>
<feature type="domain" description="Virulence-associated protein E-like" evidence="1">
    <location>
        <begin position="111"/>
        <end position="343"/>
    </location>
</feature>
<dbReference type="InterPro" id="IPR007936">
    <property type="entry name" value="VapE-like_dom"/>
</dbReference>
<dbReference type="PANTHER" id="PTHR34985:SF1">
    <property type="entry name" value="SLR0554 PROTEIN"/>
    <property type="match status" value="1"/>
</dbReference>
<dbReference type="Proteomes" id="UP000094070">
    <property type="component" value="Unassembled WGS sequence"/>
</dbReference>
<dbReference type="AlphaFoldDB" id="A0A1E5E0S6"/>
<dbReference type="PANTHER" id="PTHR34985">
    <property type="entry name" value="SLR0554 PROTEIN"/>
    <property type="match status" value="1"/>
</dbReference>
<keyword evidence="3" id="KW-1185">Reference proteome</keyword>
<sequence>MMEMSEQVFELKPNVQAQCYYPDLAMNGKPISTLDNFEVLTKSLGITPSVNQMNNEIELLKDGSPLDISFERKRSMLLSECLKAGLPKSTIDDHLTALAENNEYHPFKQYLNRSEWDGIDRVKPVIAAMNSKDPELAEIVMTKFFISVVAAVYEPRFSSKLVPVLQGGQSFRKTAFIKRFADVFSGSFLEGAELNPDNKDSVLTCIRSVIVELGELERTSKNNQGALKAFLTREVDTVRPPYGRSDIKKKRQTVYIATVNGTEFLRDDTGSSRYAVIELLNQINLDEINRILGWEYNNGRLNQIETEKLKQFWLEIRFKYANGESWDLTDTERARVAEVNKTHDFKGNWYELLYDKFIDVEMENRDFEWMTATDVCSYCDIGKNQVRAIGKALKKMFEDNLLESKRGRANKTFYKIPTVTSF</sequence>
<accession>A0A1E5E0S6</accession>
<proteinExistence type="predicted"/>
<dbReference type="EMBL" id="AJYK02000082">
    <property type="protein sequence ID" value="OEF24064.1"/>
    <property type="molecule type" value="Genomic_DNA"/>
</dbReference>